<evidence type="ECO:0000256" key="1">
    <source>
        <dbReference type="SAM" id="MobiDB-lite"/>
    </source>
</evidence>
<dbReference type="AlphaFoldDB" id="A0A6A6R2Z9"/>
<organism evidence="2 3">
    <name type="scientific">Lophium mytilinum</name>
    <dbReference type="NCBI Taxonomy" id="390894"/>
    <lineage>
        <taxon>Eukaryota</taxon>
        <taxon>Fungi</taxon>
        <taxon>Dikarya</taxon>
        <taxon>Ascomycota</taxon>
        <taxon>Pezizomycotina</taxon>
        <taxon>Dothideomycetes</taxon>
        <taxon>Pleosporomycetidae</taxon>
        <taxon>Mytilinidiales</taxon>
        <taxon>Mytilinidiaceae</taxon>
        <taxon>Lophium</taxon>
    </lineage>
</organism>
<gene>
    <name evidence="2" type="ORF">BU16DRAFT_536340</name>
</gene>
<dbReference type="EMBL" id="MU004185">
    <property type="protein sequence ID" value="KAF2498290.1"/>
    <property type="molecule type" value="Genomic_DNA"/>
</dbReference>
<feature type="region of interest" description="Disordered" evidence="1">
    <location>
        <begin position="32"/>
        <end position="51"/>
    </location>
</feature>
<name>A0A6A6R2Z9_9PEZI</name>
<sequence>MALARPHWTGVHPLTAGSLFIDMAKASHQRFHSPSPAFPCQSPGEPPRWMRPMAKAASASPMRSPLVALIGSPSNCAAEPAVTMSWPIPKRPPSGPAACAA</sequence>
<reference evidence="2" key="1">
    <citation type="journal article" date="2020" name="Stud. Mycol.">
        <title>101 Dothideomycetes genomes: a test case for predicting lifestyles and emergence of pathogens.</title>
        <authorList>
            <person name="Haridas S."/>
            <person name="Albert R."/>
            <person name="Binder M."/>
            <person name="Bloem J."/>
            <person name="Labutti K."/>
            <person name="Salamov A."/>
            <person name="Andreopoulos B."/>
            <person name="Baker S."/>
            <person name="Barry K."/>
            <person name="Bills G."/>
            <person name="Bluhm B."/>
            <person name="Cannon C."/>
            <person name="Castanera R."/>
            <person name="Culley D."/>
            <person name="Daum C."/>
            <person name="Ezra D."/>
            <person name="Gonzalez J."/>
            <person name="Henrissat B."/>
            <person name="Kuo A."/>
            <person name="Liang C."/>
            <person name="Lipzen A."/>
            <person name="Lutzoni F."/>
            <person name="Magnuson J."/>
            <person name="Mondo S."/>
            <person name="Nolan M."/>
            <person name="Ohm R."/>
            <person name="Pangilinan J."/>
            <person name="Park H.-J."/>
            <person name="Ramirez L."/>
            <person name="Alfaro M."/>
            <person name="Sun H."/>
            <person name="Tritt A."/>
            <person name="Yoshinaga Y."/>
            <person name="Zwiers L.-H."/>
            <person name="Turgeon B."/>
            <person name="Goodwin S."/>
            <person name="Spatafora J."/>
            <person name="Crous P."/>
            <person name="Grigoriev I."/>
        </authorList>
    </citation>
    <scope>NUCLEOTIDE SEQUENCE</scope>
    <source>
        <strain evidence="2">CBS 269.34</strain>
    </source>
</reference>
<accession>A0A6A6R2Z9</accession>
<evidence type="ECO:0000313" key="2">
    <source>
        <dbReference type="EMBL" id="KAF2498290.1"/>
    </source>
</evidence>
<keyword evidence="3" id="KW-1185">Reference proteome</keyword>
<dbReference type="Proteomes" id="UP000799750">
    <property type="component" value="Unassembled WGS sequence"/>
</dbReference>
<evidence type="ECO:0000313" key="3">
    <source>
        <dbReference type="Proteomes" id="UP000799750"/>
    </source>
</evidence>
<protein>
    <submittedName>
        <fullName evidence="2">Uncharacterized protein</fullName>
    </submittedName>
</protein>
<proteinExistence type="predicted"/>